<protein>
    <submittedName>
        <fullName evidence="1">Uncharacterized protein</fullName>
    </submittedName>
</protein>
<gene>
    <name evidence="1" type="ORF">H9L24_03185</name>
</gene>
<keyword evidence="2" id="KW-1185">Reference proteome</keyword>
<name>A0A7H0HL25_9BURK</name>
<dbReference type="KEGG" id="amon:H9L24_03185"/>
<reference evidence="1 2" key="1">
    <citation type="submission" date="2020-08" db="EMBL/GenBank/DDBJ databases">
        <title>Genome sequence of Acidovorax monticola KACC 19171T.</title>
        <authorList>
            <person name="Hyun D.-W."/>
            <person name="Bae J.-W."/>
        </authorList>
    </citation>
    <scope>NUCLEOTIDE SEQUENCE [LARGE SCALE GENOMIC DNA]</scope>
    <source>
        <strain evidence="1 2">KACC 19171</strain>
    </source>
</reference>
<organism evidence="1 2">
    <name type="scientific">Paenacidovorax monticola</name>
    <dbReference type="NCBI Taxonomy" id="1926868"/>
    <lineage>
        <taxon>Bacteria</taxon>
        <taxon>Pseudomonadati</taxon>
        <taxon>Pseudomonadota</taxon>
        <taxon>Betaproteobacteria</taxon>
        <taxon>Burkholderiales</taxon>
        <taxon>Comamonadaceae</taxon>
        <taxon>Paenacidovorax</taxon>
    </lineage>
</organism>
<dbReference type="EMBL" id="CP060790">
    <property type="protein sequence ID" value="QNP61241.1"/>
    <property type="molecule type" value="Genomic_DNA"/>
</dbReference>
<proteinExistence type="predicted"/>
<evidence type="ECO:0000313" key="2">
    <source>
        <dbReference type="Proteomes" id="UP000516057"/>
    </source>
</evidence>
<sequence length="76" mass="8930">MPVPRAHREGVFRMPLFKPGTHVRYGRHSETVSHIVVRRQQLSVYLVGRESPVRPDQLELEPVLFTTQRRPDPLLY</sequence>
<accession>A0A7H0HL25</accession>
<dbReference type="AlphaFoldDB" id="A0A7H0HL25"/>
<dbReference type="Proteomes" id="UP000516057">
    <property type="component" value="Chromosome"/>
</dbReference>
<evidence type="ECO:0000313" key="1">
    <source>
        <dbReference type="EMBL" id="QNP61241.1"/>
    </source>
</evidence>